<evidence type="ECO:0000313" key="9">
    <source>
        <dbReference type="EMBL" id="OGL99013.1"/>
    </source>
</evidence>
<comment type="function">
    <text evidence="7">Involved in DNA repair and RecF pathway recombination.</text>
</comment>
<dbReference type="EMBL" id="MGFE01000011">
    <property type="protein sequence ID" value="OGL99013.1"/>
    <property type="molecule type" value="Genomic_DNA"/>
</dbReference>
<dbReference type="Proteomes" id="UP000176501">
    <property type="component" value="Unassembled WGS sequence"/>
</dbReference>
<sequence length="258" mass="28909">MASLYRATGIVLSRKDHREADRWYSVLTREFGKVDMLARGGHKMLAKLTPHLEMPAIVDFYVVNGRQFDTIAGTDRLRAFPSVYADASRLLLVQNALHLTDIGTRPNETDPILYELLVQWLETVEQTQAITNERAGFLLGSYALKLLTIIGYRPELSLCLSCKLAIEPGAYRWHALKGGVVCRSCVDHDQEQWFAARALSDEALKLIRFGMSESFASQLRPHLVGAHLSEYHEAVESLMVSHFPVIPANSIRAACSII</sequence>
<dbReference type="GO" id="GO:0043590">
    <property type="term" value="C:bacterial nucleoid"/>
    <property type="evidence" value="ECO:0007669"/>
    <property type="project" value="TreeGrafter"/>
</dbReference>
<name>A0A1F7W890_9BACT</name>
<dbReference type="GO" id="GO:0006310">
    <property type="term" value="P:DNA recombination"/>
    <property type="evidence" value="ECO:0007669"/>
    <property type="project" value="UniProtKB-UniRule"/>
</dbReference>
<evidence type="ECO:0000256" key="6">
    <source>
        <dbReference type="ARBA" id="ARBA00033409"/>
    </source>
</evidence>
<organism evidence="9 10">
    <name type="scientific">Candidatus Uhrbacteria bacterium RIFOXYB2_FULL_57_15</name>
    <dbReference type="NCBI Taxonomy" id="1802422"/>
    <lineage>
        <taxon>Bacteria</taxon>
        <taxon>Candidatus Uhriibacteriota</taxon>
    </lineage>
</organism>
<gene>
    <name evidence="7" type="primary">recO</name>
    <name evidence="9" type="ORF">A2304_02595</name>
</gene>
<dbReference type="Gene3D" id="2.40.50.140">
    <property type="entry name" value="Nucleic acid-binding proteins"/>
    <property type="match status" value="1"/>
</dbReference>
<proteinExistence type="inferred from homology"/>
<dbReference type="InterPro" id="IPR003717">
    <property type="entry name" value="RecO"/>
</dbReference>
<evidence type="ECO:0000313" key="10">
    <source>
        <dbReference type="Proteomes" id="UP000176501"/>
    </source>
</evidence>
<keyword evidence="4 7" id="KW-0233">DNA recombination</keyword>
<dbReference type="Pfam" id="PF02565">
    <property type="entry name" value="RecO_C"/>
    <property type="match status" value="1"/>
</dbReference>
<keyword evidence="5 7" id="KW-0234">DNA repair</keyword>
<evidence type="ECO:0000256" key="4">
    <source>
        <dbReference type="ARBA" id="ARBA00023172"/>
    </source>
</evidence>
<comment type="similarity">
    <text evidence="1 7">Belongs to the RecO family.</text>
</comment>
<comment type="caution">
    <text evidence="9">The sequence shown here is derived from an EMBL/GenBank/DDBJ whole genome shotgun (WGS) entry which is preliminary data.</text>
</comment>
<dbReference type="PANTHER" id="PTHR33991">
    <property type="entry name" value="DNA REPAIR PROTEIN RECO"/>
    <property type="match status" value="1"/>
</dbReference>
<dbReference type="HAMAP" id="MF_00201">
    <property type="entry name" value="RecO"/>
    <property type="match status" value="1"/>
</dbReference>
<evidence type="ECO:0000259" key="8">
    <source>
        <dbReference type="Pfam" id="PF11967"/>
    </source>
</evidence>
<dbReference type="Pfam" id="PF11967">
    <property type="entry name" value="RecO_N"/>
    <property type="match status" value="1"/>
</dbReference>
<dbReference type="NCBIfam" id="TIGR00613">
    <property type="entry name" value="reco"/>
    <property type="match status" value="1"/>
</dbReference>
<evidence type="ECO:0000256" key="7">
    <source>
        <dbReference type="HAMAP-Rule" id="MF_00201"/>
    </source>
</evidence>
<dbReference type="InterPro" id="IPR042242">
    <property type="entry name" value="RecO_C"/>
</dbReference>
<feature type="domain" description="DNA replication/recombination mediator RecO N-terminal" evidence="8">
    <location>
        <begin position="2"/>
        <end position="74"/>
    </location>
</feature>
<evidence type="ECO:0000256" key="1">
    <source>
        <dbReference type="ARBA" id="ARBA00007452"/>
    </source>
</evidence>
<accession>A0A1F7W890</accession>
<evidence type="ECO:0000256" key="5">
    <source>
        <dbReference type="ARBA" id="ARBA00023204"/>
    </source>
</evidence>
<dbReference type="InterPro" id="IPR012340">
    <property type="entry name" value="NA-bd_OB-fold"/>
</dbReference>
<dbReference type="Gene3D" id="1.20.1440.120">
    <property type="entry name" value="Recombination protein O, C-terminal domain"/>
    <property type="match status" value="1"/>
</dbReference>
<protein>
    <recommendedName>
        <fullName evidence="2 7">DNA repair protein RecO</fullName>
    </recommendedName>
    <alternativeName>
        <fullName evidence="6 7">Recombination protein O</fullName>
    </alternativeName>
</protein>
<dbReference type="InterPro" id="IPR037278">
    <property type="entry name" value="ARFGAP/RecO"/>
</dbReference>
<dbReference type="AlphaFoldDB" id="A0A1F7W890"/>
<dbReference type="SUPFAM" id="SSF50249">
    <property type="entry name" value="Nucleic acid-binding proteins"/>
    <property type="match status" value="1"/>
</dbReference>
<dbReference type="PANTHER" id="PTHR33991:SF1">
    <property type="entry name" value="DNA REPAIR PROTEIN RECO"/>
    <property type="match status" value="1"/>
</dbReference>
<dbReference type="GO" id="GO:0006302">
    <property type="term" value="P:double-strand break repair"/>
    <property type="evidence" value="ECO:0007669"/>
    <property type="project" value="TreeGrafter"/>
</dbReference>
<dbReference type="InterPro" id="IPR022572">
    <property type="entry name" value="DNA_rep/recomb_RecO_N"/>
</dbReference>
<reference evidence="9 10" key="1">
    <citation type="journal article" date="2016" name="Nat. Commun.">
        <title>Thousands of microbial genomes shed light on interconnected biogeochemical processes in an aquifer system.</title>
        <authorList>
            <person name="Anantharaman K."/>
            <person name="Brown C.T."/>
            <person name="Hug L.A."/>
            <person name="Sharon I."/>
            <person name="Castelle C.J."/>
            <person name="Probst A.J."/>
            <person name="Thomas B.C."/>
            <person name="Singh A."/>
            <person name="Wilkins M.J."/>
            <person name="Karaoz U."/>
            <person name="Brodie E.L."/>
            <person name="Williams K.H."/>
            <person name="Hubbard S.S."/>
            <person name="Banfield J.F."/>
        </authorList>
    </citation>
    <scope>NUCLEOTIDE SEQUENCE [LARGE SCALE GENOMIC DNA]</scope>
</reference>
<evidence type="ECO:0000256" key="2">
    <source>
        <dbReference type="ARBA" id="ARBA00021310"/>
    </source>
</evidence>
<dbReference type="SUPFAM" id="SSF57863">
    <property type="entry name" value="ArfGap/RecO-like zinc finger"/>
    <property type="match status" value="1"/>
</dbReference>
<evidence type="ECO:0000256" key="3">
    <source>
        <dbReference type="ARBA" id="ARBA00022763"/>
    </source>
</evidence>
<keyword evidence="3 7" id="KW-0227">DNA damage</keyword>